<dbReference type="Proteomes" id="UP000037035">
    <property type="component" value="Unassembled WGS sequence"/>
</dbReference>
<feature type="non-terminal residue" evidence="2">
    <location>
        <position position="130"/>
    </location>
</feature>
<organism evidence="2 3">
    <name type="scientific">Puccinia sorghi</name>
    <dbReference type="NCBI Taxonomy" id="27349"/>
    <lineage>
        <taxon>Eukaryota</taxon>
        <taxon>Fungi</taxon>
        <taxon>Dikarya</taxon>
        <taxon>Basidiomycota</taxon>
        <taxon>Pucciniomycotina</taxon>
        <taxon>Pucciniomycetes</taxon>
        <taxon>Pucciniales</taxon>
        <taxon>Pucciniaceae</taxon>
        <taxon>Puccinia</taxon>
    </lineage>
</organism>
<dbReference type="EMBL" id="LAVV01008207">
    <property type="protein sequence ID" value="KNZ53453.1"/>
    <property type="molecule type" value="Genomic_DNA"/>
</dbReference>
<reference evidence="2 3" key="1">
    <citation type="submission" date="2015-08" db="EMBL/GenBank/DDBJ databases">
        <title>Next Generation Sequencing and Analysis of the Genome of Puccinia sorghi L Schw, the Causal Agent of Maize Common Rust.</title>
        <authorList>
            <person name="Rochi L."/>
            <person name="Burguener G."/>
            <person name="Darino M."/>
            <person name="Turjanski A."/>
            <person name="Kreff E."/>
            <person name="Dieguez M.J."/>
            <person name="Sacco F."/>
        </authorList>
    </citation>
    <scope>NUCLEOTIDE SEQUENCE [LARGE SCALE GENOMIC DNA]</scope>
    <source>
        <strain evidence="2 3">RO10H11247</strain>
    </source>
</reference>
<feature type="compositionally biased region" description="Polar residues" evidence="1">
    <location>
        <begin position="33"/>
        <end position="47"/>
    </location>
</feature>
<keyword evidence="3" id="KW-1185">Reference proteome</keyword>
<evidence type="ECO:0000256" key="1">
    <source>
        <dbReference type="SAM" id="MobiDB-lite"/>
    </source>
</evidence>
<evidence type="ECO:0000313" key="2">
    <source>
        <dbReference type="EMBL" id="KNZ53453.1"/>
    </source>
</evidence>
<dbReference type="OrthoDB" id="8048783at2759"/>
<comment type="caution">
    <text evidence="2">The sequence shown here is derived from an EMBL/GenBank/DDBJ whole genome shotgun (WGS) entry which is preliminary data.</text>
</comment>
<name>A0A0L6UY48_9BASI</name>
<dbReference type="AlphaFoldDB" id="A0A0L6UY48"/>
<gene>
    <name evidence="2" type="ORF">VP01_3234g4</name>
</gene>
<sequence>MNPLQLLHPQKNLTQAKFFSSSENELDAPIPDSQFSPHPTSQPQATTVCPKPGWDILLAPNVAPKDISSNIDESHILHTKRQAHLARALLSSEVPRTYREAMLSSDAGAWTKAIDAELGAMAQLKVWDIA</sequence>
<accession>A0A0L6UY48</accession>
<feature type="region of interest" description="Disordered" evidence="1">
    <location>
        <begin position="19"/>
        <end position="47"/>
    </location>
</feature>
<proteinExistence type="predicted"/>
<evidence type="ECO:0000313" key="3">
    <source>
        <dbReference type="Proteomes" id="UP000037035"/>
    </source>
</evidence>
<dbReference type="VEuPathDB" id="FungiDB:VP01_3234g4"/>
<protein>
    <submittedName>
        <fullName evidence="2">Uncharacterized protein</fullName>
    </submittedName>
</protein>